<protein>
    <recommendedName>
        <fullName evidence="3">Bacterial Ig-like domain-containing protein</fullName>
    </recommendedName>
</protein>
<feature type="non-terminal residue" evidence="2">
    <location>
        <position position="1"/>
    </location>
</feature>
<evidence type="ECO:0008006" key="3">
    <source>
        <dbReference type="Google" id="ProtNLM"/>
    </source>
</evidence>
<dbReference type="EMBL" id="BART01009980">
    <property type="protein sequence ID" value="GAG83503.1"/>
    <property type="molecule type" value="Genomic_DNA"/>
</dbReference>
<evidence type="ECO:0000256" key="1">
    <source>
        <dbReference type="SAM" id="Phobius"/>
    </source>
</evidence>
<reference evidence="2" key="1">
    <citation type="journal article" date="2014" name="Front. Microbiol.">
        <title>High frequency of phylogenetically diverse reductive dehalogenase-homologous genes in deep subseafloor sedimentary metagenomes.</title>
        <authorList>
            <person name="Kawai M."/>
            <person name="Futagami T."/>
            <person name="Toyoda A."/>
            <person name="Takaki Y."/>
            <person name="Nishi S."/>
            <person name="Hori S."/>
            <person name="Arai W."/>
            <person name="Tsubouchi T."/>
            <person name="Morono Y."/>
            <person name="Uchiyama I."/>
            <person name="Ito T."/>
            <person name="Fujiyama A."/>
            <person name="Inagaki F."/>
            <person name="Takami H."/>
        </authorList>
    </citation>
    <scope>NUCLEOTIDE SEQUENCE</scope>
    <source>
        <strain evidence="2">Expedition CK06-06</strain>
    </source>
</reference>
<keyword evidence="1" id="KW-1133">Transmembrane helix</keyword>
<proteinExistence type="predicted"/>
<keyword evidence="1" id="KW-0472">Membrane</keyword>
<organism evidence="2">
    <name type="scientific">marine sediment metagenome</name>
    <dbReference type="NCBI Taxonomy" id="412755"/>
    <lineage>
        <taxon>unclassified sequences</taxon>
        <taxon>metagenomes</taxon>
        <taxon>ecological metagenomes</taxon>
    </lineage>
</organism>
<keyword evidence="1" id="KW-0812">Transmembrane</keyword>
<comment type="caution">
    <text evidence="2">The sequence shown here is derived from an EMBL/GenBank/DDBJ whole genome shotgun (WGS) entry which is preliminary data.</text>
</comment>
<feature type="transmembrane region" description="Helical" evidence="1">
    <location>
        <begin position="75"/>
        <end position="92"/>
    </location>
</feature>
<evidence type="ECO:0000313" key="2">
    <source>
        <dbReference type="EMBL" id="GAG83503.1"/>
    </source>
</evidence>
<name>X1BHC7_9ZZZZ</name>
<gene>
    <name evidence="2" type="ORF">S01H4_21915</name>
</gene>
<accession>X1BHC7</accession>
<dbReference type="AlphaFoldDB" id="X1BHC7"/>
<sequence length="104" mass="11301">NPATYTIELLGTGIVSGPTAWTSGTAINYNIPLEFDAGVYTYNITFTDENGNSVSSIVSVTITDVVEPPQDGIPFGSYFLVFIGLSIVYLLIANRRKFFINPDN</sequence>